<sequence length="583" mass="63563">MTITDLKGWTSAFSAALSATDRTTLAALFSPAALWRDILAISWNLVTIEGADAIADMLLETQPHVHLGEMSTSAEPGATEGWISFENAFGRGTGYVRLDGGVCLTILTALQSLTGHDEAVGSHRAIGTGRADDKRNWLERRQQEAAELGREIPPYVIIIGGGQGGLALGARLKALGVPCLIIDKHPKVGDQWRSRYKSLTLHDPVWYDHMPYLPFPENWPVYTPKDKMGDWLEDYARIMELDVWTSTECTSASYDATDRQWTVNLVRHGEKLAIRAPHLVMAVGNAGFPNIPAFEGAEAFRGTLIHSSQHPGGEGYDGKRVAVIGSNNSAHDICADLVANGAHVTMIQRSSTLIVRQKTMQDVLLAPLYSQEAVDQGITTERADLLVASMPLRLQEAYHKQIWQGIRAMDADFYASLENAGFQLDFAEDGTGMAMKYQRTASGYYIDVGASDMIIDGRIALRSGVGVKQIVEDGLILSDGSHLAADAIVMATGFGSMDEWVARLISPGVAARIGKCWGYGSGVAGDPGPWEGELRNMWKPTAQPGLWFHGGNLAQSRFYSRYLALQLKARHAQLPLPIYGEPK</sequence>
<evidence type="ECO:0000256" key="1">
    <source>
        <dbReference type="ARBA" id="ARBA00023002"/>
    </source>
</evidence>
<gene>
    <name evidence="2" type="ORF">ACFQ00_11410</name>
</gene>
<dbReference type="SUPFAM" id="SSF51905">
    <property type="entry name" value="FAD/NAD(P)-binding domain"/>
    <property type="match status" value="2"/>
</dbReference>
<dbReference type="InterPro" id="IPR036188">
    <property type="entry name" value="FAD/NAD-bd_sf"/>
</dbReference>
<evidence type="ECO:0000313" key="3">
    <source>
        <dbReference type="Proteomes" id="UP001597124"/>
    </source>
</evidence>
<keyword evidence="1 2" id="KW-0560">Oxidoreductase</keyword>
<dbReference type="EMBL" id="JBHTIK010000005">
    <property type="protein sequence ID" value="MFD0848934.1"/>
    <property type="molecule type" value="Genomic_DNA"/>
</dbReference>
<comment type="caution">
    <text evidence="2">The sequence shown here is derived from an EMBL/GenBank/DDBJ whole genome shotgun (WGS) entry which is preliminary data.</text>
</comment>
<proteinExistence type="predicted"/>
<dbReference type="PANTHER" id="PTHR43539:SF68">
    <property type="entry name" value="FLAVIN-BINDING MONOOXYGENASE-LIKE PROTEIN (AFU_ORTHOLOGUE AFUA_4G09220)"/>
    <property type="match status" value="1"/>
</dbReference>
<evidence type="ECO:0000313" key="2">
    <source>
        <dbReference type="EMBL" id="MFD0848934.1"/>
    </source>
</evidence>
<reference evidence="3" key="1">
    <citation type="journal article" date="2019" name="Int. J. Syst. Evol. Microbiol.">
        <title>The Global Catalogue of Microorganisms (GCM) 10K type strain sequencing project: providing services to taxonomists for standard genome sequencing and annotation.</title>
        <authorList>
            <consortium name="The Broad Institute Genomics Platform"/>
            <consortium name="The Broad Institute Genome Sequencing Center for Infectious Disease"/>
            <person name="Wu L."/>
            <person name="Ma J."/>
        </authorList>
    </citation>
    <scope>NUCLEOTIDE SEQUENCE [LARGE SCALE GENOMIC DNA]</scope>
    <source>
        <strain evidence="3">CCUG 52537</strain>
    </source>
</reference>
<dbReference type="GO" id="GO:0004497">
    <property type="term" value="F:monooxygenase activity"/>
    <property type="evidence" value="ECO:0007669"/>
    <property type="project" value="UniProtKB-KW"/>
</dbReference>
<dbReference type="Proteomes" id="UP001597124">
    <property type="component" value="Unassembled WGS sequence"/>
</dbReference>
<dbReference type="Gene3D" id="3.50.50.60">
    <property type="entry name" value="FAD/NAD(P)-binding domain"/>
    <property type="match status" value="1"/>
</dbReference>
<organism evidence="2 3">
    <name type="scientific">Sphingosinicella xenopeptidilytica</name>
    <dbReference type="NCBI Taxonomy" id="364098"/>
    <lineage>
        <taxon>Bacteria</taxon>
        <taxon>Pseudomonadati</taxon>
        <taxon>Pseudomonadota</taxon>
        <taxon>Alphaproteobacteria</taxon>
        <taxon>Sphingomonadales</taxon>
        <taxon>Sphingosinicellaceae</taxon>
        <taxon>Sphingosinicella</taxon>
    </lineage>
</organism>
<dbReference type="EC" id="1.14.13.-" evidence="2"/>
<name>A0ABW3C4Z0_SPHXN</name>
<keyword evidence="3" id="KW-1185">Reference proteome</keyword>
<dbReference type="PANTHER" id="PTHR43539">
    <property type="entry name" value="FLAVIN-BINDING MONOOXYGENASE-LIKE PROTEIN (AFU_ORTHOLOGUE AFUA_4G09220)"/>
    <property type="match status" value="1"/>
</dbReference>
<accession>A0ABW3C4Z0</accession>
<dbReference type="RefSeq" id="WP_381490571.1">
    <property type="nucleotide sequence ID" value="NZ_JBHTIK010000005.1"/>
</dbReference>
<protein>
    <submittedName>
        <fullName evidence="2">Flavin-containing monooxygenase</fullName>
        <ecNumber evidence="2">1.14.13.-</ecNumber>
    </submittedName>
</protein>
<keyword evidence="2" id="KW-0503">Monooxygenase</keyword>
<dbReference type="InterPro" id="IPR050982">
    <property type="entry name" value="Auxin_biosynth/cation_transpt"/>
</dbReference>
<dbReference type="Pfam" id="PF13738">
    <property type="entry name" value="Pyr_redox_3"/>
    <property type="match status" value="1"/>
</dbReference>